<keyword evidence="6" id="KW-1185">Reference proteome</keyword>
<keyword evidence="2" id="KW-0804">Transcription</keyword>
<dbReference type="InterPro" id="IPR003690">
    <property type="entry name" value="MTERF"/>
</dbReference>
<dbReference type="Pfam" id="PF02536">
    <property type="entry name" value="mTERF"/>
    <property type="match status" value="2"/>
</dbReference>
<dbReference type="GO" id="GO:0006353">
    <property type="term" value="P:DNA-templated transcription termination"/>
    <property type="evidence" value="ECO:0007669"/>
    <property type="project" value="UniProtKB-KW"/>
</dbReference>
<dbReference type="GO" id="GO:0003676">
    <property type="term" value="F:nucleic acid binding"/>
    <property type="evidence" value="ECO:0007669"/>
    <property type="project" value="InterPro"/>
</dbReference>
<keyword evidence="2" id="KW-0805">Transcription regulation</keyword>
<gene>
    <name evidence="5" type="ORF">LTRI10_LOCUS43012</name>
</gene>
<sequence length="327" mass="35995">MSSTGVATAAFRSSLCISSTPPSPPDSLQQQLNNPLPSSAQLSAKPQNKSILHKHPLYAPLLHNNVSSQIKEKVLCLEIMGVDSGKVLSQNPTLHTASLDSIHAVVSFLHSKGIHHKDFPRIFGMCPQILTSHIPTAISPVFSFLNKDLGVPDNQFRRVINKCPRLLTSSVADQLRPCLDYLKGLGFHDLESLAYHDPVLLVSSVENTLVPKLKYIESLGMTAEEAVAVLLRCPTIFTFSIENNLKPKFEYLVGQMGKDGAEEVKEFPQYFAFSLENRIKPRHVEVVERGLDLSLAVMLKSTDVQFKFLLSEAQDQAQAQTVAAAVL</sequence>
<feature type="compositionally biased region" description="Polar residues" evidence="4">
    <location>
        <begin position="28"/>
        <end position="45"/>
    </location>
</feature>
<organism evidence="5 6">
    <name type="scientific">Linum trigynum</name>
    <dbReference type="NCBI Taxonomy" id="586398"/>
    <lineage>
        <taxon>Eukaryota</taxon>
        <taxon>Viridiplantae</taxon>
        <taxon>Streptophyta</taxon>
        <taxon>Embryophyta</taxon>
        <taxon>Tracheophyta</taxon>
        <taxon>Spermatophyta</taxon>
        <taxon>Magnoliopsida</taxon>
        <taxon>eudicotyledons</taxon>
        <taxon>Gunneridae</taxon>
        <taxon>Pentapetalae</taxon>
        <taxon>rosids</taxon>
        <taxon>fabids</taxon>
        <taxon>Malpighiales</taxon>
        <taxon>Linaceae</taxon>
        <taxon>Linum</taxon>
    </lineage>
</organism>
<keyword evidence="3" id="KW-0809">Transit peptide</keyword>
<dbReference type="AlphaFoldDB" id="A0AAV2FXG8"/>
<evidence type="ECO:0000256" key="1">
    <source>
        <dbReference type="ARBA" id="ARBA00007692"/>
    </source>
</evidence>
<dbReference type="InterPro" id="IPR038538">
    <property type="entry name" value="MTERF_sf"/>
</dbReference>
<dbReference type="PANTHER" id="PTHR13068">
    <property type="entry name" value="CGI-12 PROTEIN-RELATED"/>
    <property type="match status" value="1"/>
</dbReference>
<accession>A0AAV2FXG8</accession>
<proteinExistence type="inferred from homology"/>
<evidence type="ECO:0000256" key="4">
    <source>
        <dbReference type="SAM" id="MobiDB-lite"/>
    </source>
</evidence>
<keyword evidence="2" id="KW-0806">Transcription termination</keyword>
<evidence type="ECO:0000313" key="5">
    <source>
        <dbReference type="EMBL" id="CAL1403050.1"/>
    </source>
</evidence>
<comment type="similarity">
    <text evidence="1">Belongs to the mTERF family.</text>
</comment>
<evidence type="ECO:0000256" key="3">
    <source>
        <dbReference type="ARBA" id="ARBA00022946"/>
    </source>
</evidence>
<feature type="region of interest" description="Disordered" evidence="4">
    <location>
        <begin position="17"/>
        <end position="45"/>
    </location>
</feature>
<reference evidence="5 6" key="1">
    <citation type="submission" date="2024-04" db="EMBL/GenBank/DDBJ databases">
        <authorList>
            <person name="Fracassetti M."/>
        </authorList>
    </citation>
    <scope>NUCLEOTIDE SEQUENCE [LARGE SCALE GENOMIC DNA]</scope>
</reference>
<dbReference type="SMART" id="SM00733">
    <property type="entry name" value="Mterf"/>
    <property type="match status" value="7"/>
</dbReference>
<dbReference type="PANTHER" id="PTHR13068:SF78">
    <property type="entry name" value="MITOCHONDRIAL TRANSCRIPTION TERMINATION FACTOR FAMILY PROTEIN"/>
    <property type="match status" value="1"/>
</dbReference>
<protein>
    <submittedName>
        <fullName evidence="5">Uncharacterized protein</fullName>
    </submittedName>
</protein>
<dbReference type="Proteomes" id="UP001497516">
    <property type="component" value="Chromosome 7"/>
</dbReference>
<name>A0AAV2FXG8_9ROSI</name>
<dbReference type="EMBL" id="OZ034820">
    <property type="protein sequence ID" value="CAL1403050.1"/>
    <property type="molecule type" value="Genomic_DNA"/>
</dbReference>
<evidence type="ECO:0000256" key="2">
    <source>
        <dbReference type="ARBA" id="ARBA00022472"/>
    </source>
</evidence>
<evidence type="ECO:0000313" key="6">
    <source>
        <dbReference type="Proteomes" id="UP001497516"/>
    </source>
</evidence>
<dbReference type="Gene3D" id="1.25.70.10">
    <property type="entry name" value="Transcription termination factor 3, mitochondrial"/>
    <property type="match status" value="1"/>
</dbReference>